<dbReference type="eggNOG" id="COG4227">
    <property type="taxonomic scope" value="Bacteria"/>
</dbReference>
<dbReference type="AlphaFoldDB" id="Q07SJ3"/>
<evidence type="ECO:0000259" key="1">
    <source>
        <dbReference type="Pfam" id="PF18818"/>
    </source>
</evidence>
<dbReference type="HOGENOM" id="CLU_1453361_0_0_5"/>
<dbReference type="EMBL" id="CP000463">
    <property type="protein sequence ID" value="ABJ05091.1"/>
    <property type="molecule type" value="Genomic_DNA"/>
</dbReference>
<gene>
    <name evidence="2" type="ordered locus">RPE_1139</name>
</gene>
<dbReference type="KEGG" id="rpe:RPE_1139"/>
<sequence>MTRRQLHRATGHDQIKSTRRLFARATPVFHADQVEGSGDPSPLPQCRQSSADAFIAATGAEIVQGGGLAFYNMRSESIQIPERSRFNERTHWTSPALRCNRDLRAGLAAKRTRWRNWSPSLELPSFVRSSASASNPARITPSTLPLAWGDEGRQARHLQRRFQGCRGLAATARRDPVWLISRSCAR</sequence>
<dbReference type="Pfam" id="PF18818">
    <property type="entry name" value="MPTase-PolyVal"/>
    <property type="match status" value="1"/>
</dbReference>
<reference evidence="2" key="1">
    <citation type="submission" date="2006-09" db="EMBL/GenBank/DDBJ databases">
        <title>Complete sequence of Rhodopseudomonas palustris BisA53.</title>
        <authorList>
            <consortium name="US DOE Joint Genome Institute"/>
            <person name="Copeland A."/>
            <person name="Lucas S."/>
            <person name="Lapidus A."/>
            <person name="Barry K."/>
            <person name="Detter J.C."/>
            <person name="Glavina del Rio T."/>
            <person name="Hammon N."/>
            <person name="Israni S."/>
            <person name="Dalin E."/>
            <person name="Tice H."/>
            <person name="Pitluck S."/>
            <person name="Chain P."/>
            <person name="Malfatti S."/>
            <person name="Shin M."/>
            <person name="Vergez L."/>
            <person name="Schmutz J."/>
            <person name="Larimer F."/>
            <person name="Land M."/>
            <person name="Hauser L."/>
            <person name="Pelletier D.A."/>
            <person name="Kyrpides N."/>
            <person name="Kim E."/>
            <person name="Harwood C.S."/>
            <person name="Oda Y."/>
            <person name="Richardson P."/>
        </authorList>
    </citation>
    <scope>NUCLEOTIDE SEQUENCE [LARGE SCALE GENOMIC DNA]</scope>
    <source>
        <strain evidence="2">BisA53</strain>
    </source>
</reference>
<accession>Q07SJ3</accession>
<name>Q07SJ3_RHOP5</name>
<protein>
    <recommendedName>
        <fullName evidence="1">Polyvalent protein metallopeptidase domain-containing protein</fullName>
    </recommendedName>
</protein>
<feature type="domain" description="Polyvalent protein metallopeptidase" evidence="1">
    <location>
        <begin position="50"/>
        <end position="96"/>
    </location>
</feature>
<evidence type="ECO:0000313" key="2">
    <source>
        <dbReference type="EMBL" id="ABJ05091.1"/>
    </source>
</evidence>
<dbReference type="STRING" id="316055.RPE_1139"/>
<organism evidence="2">
    <name type="scientific">Rhodopseudomonas palustris (strain BisA53)</name>
    <dbReference type="NCBI Taxonomy" id="316055"/>
    <lineage>
        <taxon>Bacteria</taxon>
        <taxon>Pseudomonadati</taxon>
        <taxon>Pseudomonadota</taxon>
        <taxon>Alphaproteobacteria</taxon>
        <taxon>Hyphomicrobiales</taxon>
        <taxon>Nitrobacteraceae</taxon>
        <taxon>Rhodopseudomonas</taxon>
    </lineage>
</organism>
<proteinExistence type="predicted"/>
<dbReference type="InterPro" id="IPR041459">
    <property type="entry name" value="MPTase-PolyVal"/>
</dbReference>